<dbReference type="Pfam" id="PF01809">
    <property type="entry name" value="YidD"/>
    <property type="match status" value="1"/>
</dbReference>
<evidence type="ECO:0000256" key="11">
    <source>
        <dbReference type="HAMAP-Rule" id="MF_00244"/>
    </source>
</evidence>
<evidence type="ECO:0000256" key="2">
    <source>
        <dbReference type="ARBA" id="ARBA00005019"/>
    </source>
</evidence>
<keyword evidence="9 11" id="KW-0520">NAD</keyword>
<name>A0A9D1NIW4_9BACT</name>
<gene>
    <name evidence="11 15" type="primary">nadD</name>
    <name evidence="15" type="ORF">IAC75_02055</name>
</gene>
<evidence type="ECO:0000256" key="8">
    <source>
        <dbReference type="ARBA" id="ARBA00022840"/>
    </source>
</evidence>
<accession>A0A9D1NIW4</accession>
<reference evidence="15" key="2">
    <citation type="journal article" date="2021" name="PeerJ">
        <title>Extensive microbial diversity within the chicken gut microbiome revealed by metagenomics and culture.</title>
        <authorList>
            <person name="Gilroy R."/>
            <person name="Ravi A."/>
            <person name="Getino M."/>
            <person name="Pursley I."/>
            <person name="Horton D.L."/>
            <person name="Alikhan N.F."/>
            <person name="Baker D."/>
            <person name="Gharbi K."/>
            <person name="Hall N."/>
            <person name="Watson M."/>
            <person name="Adriaenssens E.M."/>
            <person name="Foster-Nyarko E."/>
            <person name="Jarju S."/>
            <person name="Secka A."/>
            <person name="Antonio M."/>
            <person name="Oren A."/>
            <person name="Chaudhuri R.R."/>
            <person name="La Ragione R."/>
            <person name="Hildebrand F."/>
            <person name="Pallen M.J."/>
        </authorList>
    </citation>
    <scope>NUCLEOTIDE SEQUENCE</scope>
    <source>
        <strain evidence="15">10669</strain>
    </source>
</reference>
<keyword evidence="6 11" id="KW-0548">Nucleotidyltransferase</keyword>
<feature type="domain" description="Cytidyltransferase-like" evidence="14">
    <location>
        <begin position="101"/>
        <end position="263"/>
    </location>
</feature>
<dbReference type="GO" id="GO:0009435">
    <property type="term" value="P:NAD+ biosynthetic process"/>
    <property type="evidence" value="ECO:0007669"/>
    <property type="project" value="UniProtKB-UniRule"/>
</dbReference>
<evidence type="ECO:0000259" key="14">
    <source>
        <dbReference type="Pfam" id="PF01467"/>
    </source>
</evidence>
<dbReference type="PANTHER" id="PTHR39321">
    <property type="entry name" value="NICOTINATE-NUCLEOTIDE ADENYLYLTRANSFERASE-RELATED"/>
    <property type="match status" value="1"/>
</dbReference>
<reference evidence="15" key="1">
    <citation type="submission" date="2020-10" db="EMBL/GenBank/DDBJ databases">
        <authorList>
            <person name="Gilroy R."/>
        </authorList>
    </citation>
    <scope>NUCLEOTIDE SEQUENCE</scope>
    <source>
        <strain evidence="15">10669</strain>
    </source>
</reference>
<evidence type="ECO:0000256" key="13">
    <source>
        <dbReference type="SAM" id="MobiDB-lite"/>
    </source>
</evidence>
<keyword evidence="7 11" id="KW-0547">Nucleotide-binding</keyword>
<dbReference type="EC" id="2.7.7.18" evidence="11"/>
<feature type="compositionally biased region" description="Basic and acidic residues" evidence="13">
    <location>
        <begin position="299"/>
        <end position="333"/>
    </location>
</feature>
<dbReference type="HAMAP" id="MF_00386">
    <property type="entry name" value="UPF0161_YidD"/>
    <property type="match status" value="1"/>
</dbReference>
<dbReference type="GO" id="GO:0004515">
    <property type="term" value="F:nicotinate-nucleotide adenylyltransferase activity"/>
    <property type="evidence" value="ECO:0007669"/>
    <property type="project" value="UniProtKB-UniRule"/>
</dbReference>
<dbReference type="NCBIfam" id="TIGR00125">
    <property type="entry name" value="cyt_tran_rel"/>
    <property type="match status" value="1"/>
</dbReference>
<proteinExistence type="inferred from homology"/>
<evidence type="ECO:0000313" key="15">
    <source>
        <dbReference type="EMBL" id="HIV03915.1"/>
    </source>
</evidence>
<dbReference type="InterPro" id="IPR014729">
    <property type="entry name" value="Rossmann-like_a/b/a_fold"/>
</dbReference>
<dbReference type="Proteomes" id="UP000886812">
    <property type="component" value="Unassembled WGS sequence"/>
</dbReference>
<keyword evidence="4 11" id="KW-0662">Pyridine nucleotide biosynthesis</keyword>
<keyword evidence="5 11" id="KW-0808">Transferase</keyword>
<evidence type="ECO:0000313" key="16">
    <source>
        <dbReference type="Proteomes" id="UP000886812"/>
    </source>
</evidence>
<dbReference type="HAMAP" id="MF_00244">
    <property type="entry name" value="NaMN_adenylyltr"/>
    <property type="match status" value="1"/>
</dbReference>
<organism evidence="15 16">
    <name type="scientific">Candidatus Spyradosoma merdigallinarum</name>
    <dbReference type="NCBI Taxonomy" id="2840950"/>
    <lineage>
        <taxon>Bacteria</taxon>
        <taxon>Pseudomonadati</taxon>
        <taxon>Verrucomicrobiota</taxon>
        <taxon>Opitutia</taxon>
        <taxon>Opitutia incertae sedis</taxon>
        <taxon>Candidatus Spyradosoma</taxon>
    </lineage>
</organism>
<dbReference type="SUPFAM" id="SSF52374">
    <property type="entry name" value="Nucleotidylyl transferase"/>
    <property type="match status" value="1"/>
</dbReference>
<sequence>MMKRVAEALRRPGVFVALAFIAFYRKIVSPALRLLSGGNGFCRFSPTCSEYARQALLKHGFFTGTLLAAWRVLRCNPFSRGGNDPVPAPGEPLFRRMRVGIFGGSFDPPHRAHLSLAEAAFSELKLDRLIFVPAAQSPLKTRAPGASGALRLAMLRAALAPFPRAEISSWELEQGGTSWSVRTVEHFEDAFPRADFFWIFGADQLALLDKWRDAERLCRKVKFAVMCRDAAALPPVSAALRGVARVVPLAIPPMDLSSTEIRAKVAAGKIDELRGCVPAEVLTIIRENHLYRYGSNEENSGKDQARRDRASDAGEKDRPRQAREGESVRGGEA</sequence>
<dbReference type="GO" id="GO:0005524">
    <property type="term" value="F:ATP binding"/>
    <property type="evidence" value="ECO:0007669"/>
    <property type="project" value="UniProtKB-KW"/>
</dbReference>
<comment type="catalytic activity">
    <reaction evidence="10 11">
        <text>nicotinate beta-D-ribonucleotide + ATP + H(+) = deamido-NAD(+) + diphosphate</text>
        <dbReference type="Rhea" id="RHEA:22860"/>
        <dbReference type="ChEBI" id="CHEBI:15378"/>
        <dbReference type="ChEBI" id="CHEBI:30616"/>
        <dbReference type="ChEBI" id="CHEBI:33019"/>
        <dbReference type="ChEBI" id="CHEBI:57502"/>
        <dbReference type="ChEBI" id="CHEBI:58437"/>
        <dbReference type="EC" id="2.7.7.18"/>
    </reaction>
</comment>
<evidence type="ECO:0000256" key="7">
    <source>
        <dbReference type="ARBA" id="ARBA00022741"/>
    </source>
</evidence>
<dbReference type="GO" id="GO:0005886">
    <property type="term" value="C:plasma membrane"/>
    <property type="evidence" value="ECO:0007669"/>
    <property type="project" value="UniProtKB-SubCell"/>
</dbReference>
<comment type="function">
    <text evidence="12">Could be involved in insertion of integral membrane proteins into the membrane.</text>
</comment>
<dbReference type="NCBIfam" id="TIGR00278">
    <property type="entry name" value="membrane protein insertion efficiency factor YidD"/>
    <property type="match status" value="1"/>
</dbReference>
<dbReference type="InterPro" id="IPR004821">
    <property type="entry name" value="Cyt_trans-like"/>
</dbReference>
<evidence type="ECO:0000256" key="6">
    <source>
        <dbReference type="ARBA" id="ARBA00022695"/>
    </source>
</evidence>
<comment type="caution">
    <text evidence="15">The sequence shown here is derived from an EMBL/GenBank/DDBJ whole genome shotgun (WGS) entry which is preliminary data.</text>
</comment>
<evidence type="ECO:0000256" key="1">
    <source>
        <dbReference type="ARBA" id="ARBA00002324"/>
    </source>
</evidence>
<keyword evidence="12" id="KW-0472">Membrane</keyword>
<dbReference type="Gene3D" id="3.40.50.620">
    <property type="entry name" value="HUPs"/>
    <property type="match status" value="1"/>
</dbReference>
<evidence type="ECO:0000256" key="10">
    <source>
        <dbReference type="ARBA" id="ARBA00048721"/>
    </source>
</evidence>
<dbReference type="AlphaFoldDB" id="A0A9D1NIW4"/>
<evidence type="ECO:0000256" key="3">
    <source>
        <dbReference type="ARBA" id="ARBA00009014"/>
    </source>
</evidence>
<feature type="region of interest" description="Disordered" evidence="13">
    <location>
        <begin position="295"/>
        <end position="333"/>
    </location>
</feature>
<evidence type="ECO:0000256" key="5">
    <source>
        <dbReference type="ARBA" id="ARBA00022679"/>
    </source>
</evidence>
<dbReference type="EMBL" id="DVOG01000054">
    <property type="protein sequence ID" value="HIV03915.1"/>
    <property type="molecule type" value="Genomic_DNA"/>
</dbReference>
<comment type="subcellular location">
    <subcellularLocation>
        <location evidence="12">Cell membrane</location>
        <topology evidence="12">Peripheral membrane protein</topology>
        <orientation evidence="12">Cytoplasmic side</orientation>
    </subcellularLocation>
</comment>
<dbReference type="NCBIfam" id="TIGR00482">
    <property type="entry name" value="nicotinate (nicotinamide) nucleotide adenylyltransferase"/>
    <property type="match status" value="1"/>
</dbReference>
<comment type="pathway">
    <text evidence="2 11">Cofactor biosynthesis; NAD(+) biosynthesis; deamido-NAD(+) from nicotinate D-ribonucleotide: step 1/1.</text>
</comment>
<evidence type="ECO:0000256" key="12">
    <source>
        <dbReference type="HAMAP-Rule" id="MF_00386"/>
    </source>
</evidence>
<dbReference type="SMART" id="SM01234">
    <property type="entry name" value="Haemolytic"/>
    <property type="match status" value="1"/>
</dbReference>
<comment type="similarity">
    <text evidence="3 11">Belongs to the NadD family.</text>
</comment>
<dbReference type="CDD" id="cd02165">
    <property type="entry name" value="NMNAT"/>
    <property type="match status" value="1"/>
</dbReference>
<evidence type="ECO:0000256" key="9">
    <source>
        <dbReference type="ARBA" id="ARBA00023027"/>
    </source>
</evidence>
<comment type="similarity">
    <text evidence="12">Belongs to the UPF0161 family.</text>
</comment>
<dbReference type="InterPro" id="IPR005248">
    <property type="entry name" value="NadD/NMNAT"/>
</dbReference>
<keyword evidence="12" id="KW-1003">Cell membrane</keyword>
<protein>
    <recommendedName>
        <fullName evidence="11 12">Multifunctional fusion protein</fullName>
    </recommendedName>
    <domain>
        <recommendedName>
            <fullName evidence="11">Probable nicotinate-nucleotide adenylyltransferase</fullName>
            <ecNumber evidence="11">2.7.7.18</ecNumber>
        </recommendedName>
        <alternativeName>
            <fullName evidence="11">Deamido-NAD(+) diphosphorylase</fullName>
        </alternativeName>
        <alternativeName>
            <fullName evidence="11">Deamido-NAD(+) pyrophosphorylase</fullName>
        </alternativeName>
        <alternativeName>
            <fullName evidence="11">Nicotinate mononucleotide adenylyltransferase</fullName>
            <shortName evidence="11">NaMN adenylyltransferase</shortName>
        </alternativeName>
    </domain>
    <domain>
        <recommendedName>
            <fullName evidence="12">Putative membrane protein insertion efficiency factor</fullName>
        </recommendedName>
    </domain>
</protein>
<dbReference type="PANTHER" id="PTHR39321:SF3">
    <property type="entry name" value="PHOSPHOPANTETHEINE ADENYLYLTRANSFERASE"/>
    <property type="match status" value="1"/>
</dbReference>
<keyword evidence="8 11" id="KW-0067">ATP-binding</keyword>
<dbReference type="Pfam" id="PF01467">
    <property type="entry name" value="CTP_transf_like"/>
    <property type="match status" value="1"/>
</dbReference>
<comment type="function">
    <text evidence="1 11">Catalyzes the reversible adenylation of nicotinate mononucleotide (NaMN) to nicotinic acid adenine dinucleotide (NaAD).</text>
</comment>
<dbReference type="InterPro" id="IPR002696">
    <property type="entry name" value="Membr_insert_effic_factor_YidD"/>
</dbReference>
<evidence type="ECO:0000256" key="4">
    <source>
        <dbReference type="ARBA" id="ARBA00022642"/>
    </source>
</evidence>